<dbReference type="InterPro" id="IPR002104">
    <property type="entry name" value="Integrase_catalytic"/>
</dbReference>
<feature type="domain" description="Core-binding (CB)" evidence="6">
    <location>
        <begin position="112"/>
        <end position="191"/>
    </location>
</feature>
<dbReference type="PANTHER" id="PTHR30349">
    <property type="entry name" value="PHAGE INTEGRASE-RELATED"/>
    <property type="match status" value="1"/>
</dbReference>
<dbReference type="PATRIC" id="fig|999413.4.peg.2151"/>
<sequence>MTIIRDKKQLIMKGKLTRWDGSYYNYEIPALAKTEAKAAKEEIIFKDEFKKRQEDIKIRLSAGEYIEEILGPTPQIADYPKSKIKEYKKKYDENIAKAKGLFKPKTQTRKDRLFNSVCEDFLSRYVDVKESTKKTKEDDLKRPIAKFGDRDIVSITSEELQEYIWHLDYEISERSVKKIFYAMNPVFQLAVEKGYIPANPMSKVKRRINKDKPREEMKIWEPDEFQLFLDEFPEKDRFYYFFEFLYFMGTRSGEANALTWNDIHFNENAVEIKKSVSFKLRPYKITSPKNPNAHRKISMPKRIHESLKELYKLQKEYEGFTLDCFVFGFDKPLDPETVRRVKREKVKAANEKSENKNKQLELIRVHDFRHSHASYLINNMSDQFTDFDVAKRLGDTVQTLHNTYAHWFKQRDKSIIDFMDGHAVETQQNHSNRLAELKELKALLDDGILSKEEFTQLKEEILSVKR</sequence>
<dbReference type="Gene3D" id="1.10.443.10">
    <property type="entry name" value="Intergrase catalytic core"/>
    <property type="match status" value="1"/>
</dbReference>
<proteinExistence type="inferred from homology"/>
<evidence type="ECO:0000259" key="6">
    <source>
        <dbReference type="PROSITE" id="PS51900"/>
    </source>
</evidence>
<dbReference type="GO" id="GO:0006310">
    <property type="term" value="P:DNA recombination"/>
    <property type="evidence" value="ECO:0007669"/>
    <property type="project" value="UniProtKB-KW"/>
</dbReference>
<comment type="similarity">
    <text evidence="1">Belongs to the 'phage' integrase family.</text>
</comment>
<dbReference type="GO" id="GO:0003677">
    <property type="term" value="F:DNA binding"/>
    <property type="evidence" value="ECO:0007669"/>
    <property type="project" value="UniProtKB-UniRule"/>
</dbReference>
<dbReference type="PANTHER" id="PTHR30349:SF64">
    <property type="entry name" value="PROPHAGE INTEGRASE INTD-RELATED"/>
    <property type="match status" value="1"/>
</dbReference>
<dbReference type="RefSeq" id="WP_002607730.1">
    <property type="nucleotide sequence ID" value="NZ_KB850943.1"/>
</dbReference>
<dbReference type="AlphaFoldDB" id="N9WUL4"/>
<dbReference type="SUPFAM" id="SSF56349">
    <property type="entry name" value="DNA breaking-rejoining enzymes"/>
    <property type="match status" value="1"/>
</dbReference>
<dbReference type="PROSITE" id="PS51898">
    <property type="entry name" value="TYR_RECOMBINASE"/>
    <property type="match status" value="1"/>
</dbReference>
<dbReference type="CDD" id="cd01189">
    <property type="entry name" value="INT_ICEBs1_C_like"/>
    <property type="match status" value="1"/>
</dbReference>
<dbReference type="InterPro" id="IPR018649">
    <property type="entry name" value="SHOCT"/>
</dbReference>
<gene>
    <name evidence="7" type="ORF">HMPREF1094_02047</name>
</gene>
<evidence type="ECO:0000256" key="4">
    <source>
        <dbReference type="PROSITE-ProRule" id="PRU01248"/>
    </source>
</evidence>
<dbReference type="eggNOG" id="COG0582">
    <property type="taxonomic scope" value="Bacteria"/>
</dbReference>
<evidence type="ECO:0000313" key="8">
    <source>
        <dbReference type="Proteomes" id="UP000013051"/>
    </source>
</evidence>
<dbReference type="InterPro" id="IPR011010">
    <property type="entry name" value="DNA_brk_join_enz"/>
</dbReference>
<protein>
    <recommendedName>
        <fullName evidence="9">Tyr recombinase domain-containing protein</fullName>
    </recommendedName>
</protein>
<keyword evidence="8" id="KW-1185">Reference proteome</keyword>
<dbReference type="InterPro" id="IPR013762">
    <property type="entry name" value="Integrase-like_cat_sf"/>
</dbReference>
<dbReference type="Proteomes" id="UP000013051">
    <property type="component" value="Unassembled WGS sequence"/>
</dbReference>
<evidence type="ECO:0000313" key="7">
    <source>
        <dbReference type="EMBL" id="ENY87156.1"/>
    </source>
</evidence>
<evidence type="ECO:0000259" key="5">
    <source>
        <dbReference type="PROSITE" id="PS51898"/>
    </source>
</evidence>
<dbReference type="EMBL" id="AGYV01000003">
    <property type="protein sequence ID" value="ENY87156.1"/>
    <property type="molecule type" value="Genomic_DNA"/>
</dbReference>
<dbReference type="Pfam" id="PF09851">
    <property type="entry name" value="SHOCT"/>
    <property type="match status" value="1"/>
</dbReference>
<evidence type="ECO:0008006" key="9">
    <source>
        <dbReference type="Google" id="ProtNLM"/>
    </source>
</evidence>
<dbReference type="GO" id="GO:0015074">
    <property type="term" value="P:DNA integration"/>
    <property type="evidence" value="ECO:0007669"/>
    <property type="project" value="InterPro"/>
</dbReference>
<feature type="domain" description="Tyr recombinase" evidence="5">
    <location>
        <begin position="215"/>
        <end position="417"/>
    </location>
</feature>
<dbReference type="InterPro" id="IPR050090">
    <property type="entry name" value="Tyrosine_recombinase_XerCD"/>
</dbReference>
<name>N9WUL4_CLOIN</name>
<keyword evidence="2 4" id="KW-0238">DNA-binding</keyword>
<dbReference type="PROSITE" id="PS51900">
    <property type="entry name" value="CB"/>
    <property type="match status" value="1"/>
</dbReference>
<dbReference type="InterPro" id="IPR044068">
    <property type="entry name" value="CB"/>
</dbReference>
<organism evidence="7 8">
    <name type="scientific">[Clostridium] innocuum 2959</name>
    <dbReference type="NCBI Taxonomy" id="999413"/>
    <lineage>
        <taxon>Bacteria</taxon>
        <taxon>Bacillati</taxon>
        <taxon>Bacillota</taxon>
        <taxon>Clostridia</taxon>
        <taxon>Eubacteriales</taxon>
        <taxon>Clostridiaceae</taxon>
        <taxon>Clostridium</taxon>
    </lineage>
</organism>
<accession>N9WUL4</accession>
<dbReference type="InterPro" id="IPR010998">
    <property type="entry name" value="Integrase_recombinase_N"/>
</dbReference>
<dbReference type="Pfam" id="PF00589">
    <property type="entry name" value="Phage_integrase"/>
    <property type="match status" value="1"/>
</dbReference>
<evidence type="ECO:0000256" key="2">
    <source>
        <dbReference type="ARBA" id="ARBA00023125"/>
    </source>
</evidence>
<dbReference type="HOGENOM" id="CLU_027562_17_0_9"/>
<dbReference type="Gene3D" id="1.10.150.130">
    <property type="match status" value="1"/>
</dbReference>
<keyword evidence="3" id="KW-0233">DNA recombination</keyword>
<reference evidence="7 8" key="1">
    <citation type="submission" date="2013-01" db="EMBL/GenBank/DDBJ databases">
        <title>The Genome Sequence of Clostridium innocuum 2959.</title>
        <authorList>
            <consortium name="The Broad Institute Genome Sequencing Platform"/>
            <person name="Earl A."/>
            <person name="Ward D."/>
            <person name="Feldgarden M."/>
            <person name="Gevers D."/>
            <person name="Courvalin P."/>
            <person name="Lambert T."/>
            <person name="Walker B."/>
            <person name="Young S.K."/>
            <person name="Zeng Q."/>
            <person name="Gargeya S."/>
            <person name="Fitzgerald M."/>
            <person name="Haas B."/>
            <person name="Abouelleil A."/>
            <person name="Alvarado L."/>
            <person name="Arachchi H.M."/>
            <person name="Berlin A.M."/>
            <person name="Chapman S.B."/>
            <person name="Dewar J."/>
            <person name="Goldberg J."/>
            <person name="Griggs A."/>
            <person name="Gujja S."/>
            <person name="Hansen M."/>
            <person name="Howarth C."/>
            <person name="Imamovic A."/>
            <person name="Larimer J."/>
            <person name="McCowan C."/>
            <person name="Murphy C."/>
            <person name="Neiman D."/>
            <person name="Pearson M."/>
            <person name="Priest M."/>
            <person name="Roberts A."/>
            <person name="Saif S."/>
            <person name="Shea T."/>
            <person name="Sisk P."/>
            <person name="Sykes S."/>
            <person name="Wortman J."/>
            <person name="Nusbaum C."/>
            <person name="Birren B."/>
        </authorList>
    </citation>
    <scope>NUCLEOTIDE SEQUENCE [LARGE SCALE GENOMIC DNA]</scope>
    <source>
        <strain evidence="7 8">2959</strain>
    </source>
</reference>
<evidence type="ECO:0000256" key="1">
    <source>
        <dbReference type="ARBA" id="ARBA00008857"/>
    </source>
</evidence>
<comment type="caution">
    <text evidence="7">The sequence shown here is derived from an EMBL/GenBank/DDBJ whole genome shotgun (WGS) entry which is preliminary data.</text>
</comment>
<evidence type="ECO:0000256" key="3">
    <source>
        <dbReference type="ARBA" id="ARBA00023172"/>
    </source>
</evidence>